<dbReference type="NCBIfam" id="TIGR03223">
    <property type="entry name" value="Phn_opern_protn"/>
    <property type="match status" value="1"/>
</dbReference>
<name>A0A5C6S4U7_9RHOB</name>
<reference evidence="1 2" key="1">
    <citation type="submission" date="2019-08" db="EMBL/GenBank/DDBJ databases">
        <authorList>
            <person name="Ye J."/>
        </authorList>
    </citation>
    <scope>NUCLEOTIDE SEQUENCE [LARGE SCALE GENOMIC DNA]</scope>
    <source>
        <strain evidence="1 2">TK008</strain>
    </source>
</reference>
<dbReference type="Proteomes" id="UP000321562">
    <property type="component" value="Unassembled WGS sequence"/>
</dbReference>
<keyword evidence="2" id="KW-1185">Reference proteome</keyword>
<protein>
    <submittedName>
        <fullName evidence="1">DUF1045 domain-containing protein</fullName>
    </submittedName>
</protein>
<accession>A0A5C6S4U7</accession>
<evidence type="ECO:0000313" key="1">
    <source>
        <dbReference type="EMBL" id="TXB69001.1"/>
    </source>
</evidence>
<gene>
    <name evidence="1" type="ORF">FQV27_08430</name>
</gene>
<evidence type="ECO:0000313" key="2">
    <source>
        <dbReference type="Proteomes" id="UP000321562"/>
    </source>
</evidence>
<proteinExistence type="predicted"/>
<dbReference type="AlphaFoldDB" id="A0A5C6S4U7"/>
<dbReference type="EMBL" id="VOPL01000003">
    <property type="protein sequence ID" value="TXB69001.1"/>
    <property type="molecule type" value="Genomic_DNA"/>
</dbReference>
<comment type="caution">
    <text evidence="1">The sequence shown here is derived from an EMBL/GenBank/DDBJ whole genome shotgun (WGS) entry which is preliminary data.</text>
</comment>
<dbReference type="PIRSF" id="PIRSF033328">
    <property type="entry name" value="Phest_Mll4975"/>
    <property type="match status" value="1"/>
</dbReference>
<dbReference type="RefSeq" id="WP_147097493.1">
    <property type="nucleotide sequence ID" value="NZ_JBHUFH010000002.1"/>
</dbReference>
<organism evidence="1 2">
    <name type="scientific">Paracoccus aurantiacus</name>
    <dbReference type="NCBI Taxonomy" id="2599412"/>
    <lineage>
        <taxon>Bacteria</taxon>
        <taxon>Pseudomonadati</taxon>
        <taxon>Pseudomonadota</taxon>
        <taxon>Alphaproteobacteria</taxon>
        <taxon>Rhodobacterales</taxon>
        <taxon>Paracoccaceae</taxon>
        <taxon>Paracoccus</taxon>
    </lineage>
</organism>
<dbReference type="Gene3D" id="3.90.1140.10">
    <property type="entry name" value="Cyclic phosphodiesterase"/>
    <property type="match status" value="1"/>
</dbReference>
<sequence>MFQYRRYAVYYTPPQGQFADFAARWLGWDAVAGREVAQPVLPGLDIAKITSAPRKYGFHATLKAPFRLAADRGSDALYAAVEKLAERLSPVTLDGLTLSRIGGFLALTPVGETAGLNELAAEVVKTLDPFRDALTAAEIARRNPDALSPRQRAYLDRWGYPYVFDEFRYHMTLTSSLAEAEQSAVMDQLTPRLSVVPRPFTLDALSLAGEAADGRFHVIERFAL</sequence>
<dbReference type="InterPro" id="IPR009389">
    <property type="entry name" value="DUF1045"/>
</dbReference>
<dbReference type="Pfam" id="PF06299">
    <property type="entry name" value="DUF1045"/>
    <property type="match status" value="1"/>
</dbReference>
<dbReference type="OrthoDB" id="4954742at2"/>